<dbReference type="Pfam" id="PF00293">
    <property type="entry name" value="NUDIX"/>
    <property type="match status" value="1"/>
</dbReference>
<evidence type="ECO:0000256" key="7">
    <source>
        <dbReference type="ARBA" id="ARBA00032272"/>
    </source>
</evidence>
<dbReference type="Proteomes" id="UP000664698">
    <property type="component" value="Unassembled WGS sequence"/>
</dbReference>
<evidence type="ECO:0000256" key="5">
    <source>
        <dbReference type="ARBA" id="ARBA00022801"/>
    </source>
</evidence>
<evidence type="ECO:0000313" key="9">
    <source>
        <dbReference type="EMBL" id="MBN7801025.1"/>
    </source>
</evidence>
<reference evidence="9 10" key="1">
    <citation type="submission" date="2021-03" db="EMBL/GenBank/DDBJ databases">
        <title>novel species isolated from a fishpond in China.</title>
        <authorList>
            <person name="Lu H."/>
            <person name="Cai Z."/>
        </authorList>
    </citation>
    <scope>NUCLEOTIDE SEQUENCE [LARGE SCALE GENOMIC DNA]</scope>
    <source>
        <strain evidence="9 10">JCM 31546</strain>
    </source>
</reference>
<comment type="catalytic activity">
    <reaction evidence="1">
        <text>GDP-alpha-D-mannose + H2O = alpha-D-mannose 1-phosphate + GMP + 2 H(+)</text>
        <dbReference type="Rhea" id="RHEA:27978"/>
        <dbReference type="ChEBI" id="CHEBI:15377"/>
        <dbReference type="ChEBI" id="CHEBI:15378"/>
        <dbReference type="ChEBI" id="CHEBI:57527"/>
        <dbReference type="ChEBI" id="CHEBI:58115"/>
        <dbReference type="ChEBI" id="CHEBI:58409"/>
    </reaction>
</comment>
<proteinExistence type="inferred from homology"/>
<evidence type="ECO:0000256" key="4">
    <source>
        <dbReference type="ARBA" id="ARBA00016377"/>
    </source>
</evidence>
<dbReference type="Gene3D" id="3.90.79.10">
    <property type="entry name" value="Nucleoside Triphosphate Pyrophosphohydrolase"/>
    <property type="match status" value="1"/>
</dbReference>
<dbReference type="InterPro" id="IPR000086">
    <property type="entry name" value="NUDIX_hydrolase_dom"/>
</dbReference>
<dbReference type="GO" id="GO:0016787">
    <property type="term" value="F:hydrolase activity"/>
    <property type="evidence" value="ECO:0007669"/>
    <property type="project" value="UniProtKB-KW"/>
</dbReference>
<dbReference type="RefSeq" id="WP_206569006.1">
    <property type="nucleotide sequence ID" value="NZ_JAFKCW010000002.1"/>
</dbReference>
<evidence type="ECO:0000259" key="8">
    <source>
        <dbReference type="PROSITE" id="PS51462"/>
    </source>
</evidence>
<feature type="domain" description="Nudix hydrolase" evidence="8">
    <location>
        <begin position="42"/>
        <end position="170"/>
    </location>
</feature>
<dbReference type="PROSITE" id="PS51462">
    <property type="entry name" value="NUDIX"/>
    <property type="match status" value="1"/>
</dbReference>
<dbReference type="InterPro" id="IPR015797">
    <property type="entry name" value="NUDIX_hydrolase-like_dom_sf"/>
</dbReference>
<keyword evidence="10" id="KW-1185">Reference proteome</keyword>
<accession>A0ABS3BNZ7</accession>
<evidence type="ECO:0000256" key="3">
    <source>
        <dbReference type="ARBA" id="ARBA00007275"/>
    </source>
</evidence>
<evidence type="ECO:0000256" key="6">
    <source>
        <dbReference type="ARBA" id="ARBA00032162"/>
    </source>
</evidence>
<comment type="caution">
    <text evidence="9">The sequence shown here is derived from an EMBL/GenBank/DDBJ whole genome shotgun (WGS) entry which is preliminary data.</text>
</comment>
<comment type="similarity">
    <text evidence="3">Belongs to the Nudix hydrolase family. NudK subfamily.</text>
</comment>
<dbReference type="CDD" id="cd24161">
    <property type="entry name" value="NUDIX_ADPRase_Ndx2"/>
    <property type="match status" value="1"/>
</dbReference>
<evidence type="ECO:0000313" key="10">
    <source>
        <dbReference type="Proteomes" id="UP000664698"/>
    </source>
</evidence>
<evidence type="ECO:0000256" key="2">
    <source>
        <dbReference type="ARBA" id="ARBA00001946"/>
    </source>
</evidence>
<organism evidence="9 10">
    <name type="scientific">Algoriphagus aestuariicola</name>
    <dbReference type="NCBI Taxonomy" id="1852016"/>
    <lineage>
        <taxon>Bacteria</taxon>
        <taxon>Pseudomonadati</taxon>
        <taxon>Bacteroidota</taxon>
        <taxon>Cytophagia</taxon>
        <taxon>Cytophagales</taxon>
        <taxon>Cyclobacteriaceae</taxon>
        <taxon>Algoriphagus</taxon>
    </lineage>
</organism>
<comment type="cofactor">
    <cofactor evidence="2">
        <name>Mg(2+)</name>
        <dbReference type="ChEBI" id="CHEBI:18420"/>
    </cofactor>
</comment>
<dbReference type="SUPFAM" id="SSF55811">
    <property type="entry name" value="Nudix"/>
    <property type="match status" value="1"/>
</dbReference>
<dbReference type="PANTHER" id="PTHR11839:SF18">
    <property type="entry name" value="NUDIX HYDROLASE DOMAIN-CONTAINING PROTEIN"/>
    <property type="match status" value="1"/>
</dbReference>
<gene>
    <name evidence="9" type="ORF">J0A67_09140</name>
</gene>
<name>A0ABS3BNZ7_9BACT</name>
<protein>
    <recommendedName>
        <fullName evidence="4">GDP-mannose pyrophosphatase</fullName>
    </recommendedName>
    <alternativeName>
        <fullName evidence="6">GDP-mannose hydrolase</fullName>
    </alternativeName>
    <alternativeName>
        <fullName evidence="7">GDPMK</fullName>
    </alternativeName>
</protein>
<sequence length="180" mass="20372">MTDNPWTTLKITSLYENPWIRLEHHDILNPAGKVGVYGKVHFKNRAMAIIPVDQDGNTWLVGQYRYTLEEYAWEIPMGGGPIGQDLLESAKRELREETGLSAEKWTEVMKVHTSNSVTDEVGIVYLAEMLTQGDTEFEETEILQVKKLPFSEVLEMVMRGEITDSISVAGILKVARILGY</sequence>
<evidence type="ECO:0000256" key="1">
    <source>
        <dbReference type="ARBA" id="ARBA00000847"/>
    </source>
</evidence>
<keyword evidence="5 9" id="KW-0378">Hydrolase</keyword>
<dbReference type="EMBL" id="JAFKCW010000002">
    <property type="protein sequence ID" value="MBN7801025.1"/>
    <property type="molecule type" value="Genomic_DNA"/>
</dbReference>
<dbReference type="PANTHER" id="PTHR11839">
    <property type="entry name" value="UDP/ADP-SUGAR PYROPHOSPHATASE"/>
    <property type="match status" value="1"/>
</dbReference>